<dbReference type="Pfam" id="PF13432">
    <property type="entry name" value="TPR_16"/>
    <property type="match status" value="3"/>
</dbReference>
<dbReference type="Gene3D" id="1.25.40.10">
    <property type="entry name" value="Tetratricopeptide repeat domain"/>
    <property type="match status" value="3"/>
</dbReference>
<keyword evidence="3" id="KW-1185">Reference proteome</keyword>
<accession>A0ABV6XXX1</accession>
<feature type="repeat" description="TPR" evidence="1">
    <location>
        <begin position="545"/>
        <end position="578"/>
    </location>
</feature>
<evidence type="ECO:0000256" key="1">
    <source>
        <dbReference type="PROSITE-ProRule" id="PRU00339"/>
    </source>
</evidence>
<protein>
    <submittedName>
        <fullName evidence="2">Tetratricopeptide repeat protein</fullName>
    </submittedName>
</protein>
<keyword evidence="1" id="KW-0802">TPR repeat</keyword>
<dbReference type="RefSeq" id="WP_380568179.1">
    <property type="nucleotide sequence ID" value="NZ_JBEUKS010000015.1"/>
</dbReference>
<dbReference type="PANTHER" id="PTHR11102:SF160">
    <property type="entry name" value="ERAD-ASSOCIATED E3 UBIQUITIN-PROTEIN LIGASE COMPONENT HRD3"/>
    <property type="match status" value="1"/>
</dbReference>
<dbReference type="InterPro" id="IPR011990">
    <property type="entry name" value="TPR-like_helical_dom_sf"/>
</dbReference>
<organism evidence="2 3">
    <name type="scientific">Streptacidiphilus jeojiensis</name>
    <dbReference type="NCBI Taxonomy" id="3229225"/>
    <lineage>
        <taxon>Bacteria</taxon>
        <taxon>Bacillati</taxon>
        <taxon>Actinomycetota</taxon>
        <taxon>Actinomycetes</taxon>
        <taxon>Kitasatosporales</taxon>
        <taxon>Streptomycetaceae</taxon>
        <taxon>Streptacidiphilus</taxon>
    </lineage>
</organism>
<dbReference type="SMART" id="SM00028">
    <property type="entry name" value="TPR"/>
    <property type="match status" value="5"/>
</dbReference>
<dbReference type="Proteomes" id="UP001592581">
    <property type="component" value="Unassembled WGS sequence"/>
</dbReference>
<comment type="caution">
    <text evidence="2">The sequence shown here is derived from an EMBL/GenBank/DDBJ whole genome shotgun (WGS) entry which is preliminary data.</text>
</comment>
<dbReference type="SUPFAM" id="SSF81901">
    <property type="entry name" value="HCP-like"/>
    <property type="match status" value="1"/>
</dbReference>
<proteinExistence type="predicted"/>
<dbReference type="PANTHER" id="PTHR11102">
    <property type="entry name" value="SEL-1-LIKE PROTEIN"/>
    <property type="match status" value="1"/>
</dbReference>
<dbReference type="EMBL" id="JBEUKS010000015">
    <property type="protein sequence ID" value="MFC1443126.1"/>
    <property type="molecule type" value="Genomic_DNA"/>
</dbReference>
<dbReference type="PROSITE" id="PS50005">
    <property type="entry name" value="TPR"/>
    <property type="match status" value="1"/>
</dbReference>
<dbReference type="InterPro" id="IPR019734">
    <property type="entry name" value="TPR_rpt"/>
</dbReference>
<name>A0ABV6XXX1_9ACTN</name>
<reference evidence="2 3" key="1">
    <citation type="submission" date="2024-06" db="EMBL/GenBank/DDBJ databases">
        <authorList>
            <person name="Lee S.D."/>
        </authorList>
    </citation>
    <scope>NUCLEOTIDE SEQUENCE [LARGE SCALE GENOMIC DNA]</scope>
    <source>
        <strain evidence="2 3">N1-10</strain>
    </source>
</reference>
<evidence type="ECO:0000313" key="2">
    <source>
        <dbReference type="EMBL" id="MFC1443126.1"/>
    </source>
</evidence>
<dbReference type="SUPFAM" id="SSF48452">
    <property type="entry name" value="TPR-like"/>
    <property type="match status" value="1"/>
</dbReference>
<gene>
    <name evidence="2" type="ORF">ABUW04_33300</name>
</gene>
<evidence type="ECO:0000313" key="3">
    <source>
        <dbReference type="Proteomes" id="UP001592581"/>
    </source>
</evidence>
<sequence length="818" mass="88523">MLVDGKRILDAQIAHIRATSPQGQRHDPSWTRDKLDAAENLLLLCAPHHKLIDGDDAEAFPVEELERWKEQQCLFGSRPAVTAWRAWPTLAELDPLAAGVHPSWPHGGGTLPVYVPRDLDPTLGGLLGQAAVQGGMVLVAGDVACGKSRLVFEVARRELSGHLACLVPVGGLRAAITAVMQCPSPCVLWLDDLGHHVDRDQLHGLDIAELRRSRVLVLATVEVRYLPVPPDLNRLGGTPMGPVLSTALVDQAQTVFLDRSWSPVELQHARAAEDRRVRAAAQHCVQRGVSEYLMAGPVLWAAWQAAWRIGGNPRAAALVRAAVDLARAGLRGPLSKHLLTRAHRYYLADAGGHRLRPEPLKEAFAWADRTRIGMTSLLEPGADGTWRPCSALLEHLPQSLGAIHPLLWFEALGGAVDLSTSCAVACNAQREDPSMAAWLWRVLREAGLPGVVNQEAASLIEQGRCEQALRLLRENADPADPLSRRVTVWALKGLGNCEEAEAACHEALALGETDILDDLAQLQLHSGRPDQAERTLRRAARAGTKDGWFNLGVFLADRGKTDQAIRAYQQAVRGGDKAALRNLGQLLVGAGRNRAAEKALRQAVDHGDAEAQLDLANLLKQLGRTDEARQIYLQLIDQGDARAWINLGNLHVANHQPARAEHAYRQAIAQGLSAAHGYLGHHLVVQGRCQEAVPYLRRAVDEGHPDAAFDLGRALKTLGQSEQARDAFRVAAQAGEPLAAVGFAAVAADTDGVERDTLLQQAARNGDPDAMFLVMLDLDRSGHPRRAKALRRRLADCGDPIATALLAAYSQPAARDTG</sequence>
<dbReference type="InterPro" id="IPR050767">
    <property type="entry name" value="Sel1_AlgK"/>
</dbReference>